<dbReference type="Proteomes" id="UP001569428">
    <property type="component" value="Unassembled WGS sequence"/>
</dbReference>
<accession>A0ABV4P5H7</accession>
<feature type="domain" description="Transposase zinc-binding" evidence="2">
    <location>
        <begin position="12"/>
        <end position="96"/>
    </location>
</feature>
<feature type="domain" description="Transposase IS801/IS1294" evidence="1">
    <location>
        <begin position="138"/>
        <end position="180"/>
    </location>
</feature>
<dbReference type="InterPro" id="IPR026889">
    <property type="entry name" value="Zn_Tnp"/>
</dbReference>
<sequence length="182" mass="21454">MHNRVLQNIFSAYSGYLSTTAQPLKNLKATSSIQECRTKAMDSSYYRCKQNHITKQHHSCRHRICPLCSGRKRLQWVDHQRRKLFDTEHFHVVFTIPHEYLPLWQYNEEKFTDLLFLSSKDTLLELMSSKEYHGVIPGMLMALHTWGRQLTLHPHIHCLITASGMSLKETWKETGEYLLPRV</sequence>
<organism evidence="3 4">
    <name type="scientific">Microbulbifer epialgicus</name>
    <dbReference type="NCBI Taxonomy" id="393907"/>
    <lineage>
        <taxon>Bacteria</taxon>
        <taxon>Pseudomonadati</taxon>
        <taxon>Pseudomonadota</taxon>
        <taxon>Gammaproteobacteria</taxon>
        <taxon>Cellvibrionales</taxon>
        <taxon>Microbulbiferaceae</taxon>
        <taxon>Microbulbifer</taxon>
    </lineage>
</organism>
<dbReference type="EMBL" id="JBGMEK010000100">
    <property type="protein sequence ID" value="MFA0813502.1"/>
    <property type="molecule type" value="Genomic_DNA"/>
</dbReference>
<evidence type="ECO:0000313" key="3">
    <source>
        <dbReference type="EMBL" id="MFA0813502.1"/>
    </source>
</evidence>
<evidence type="ECO:0000259" key="1">
    <source>
        <dbReference type="Pfam" id="PF04986"/>
    </source>
</evidence>
<gene>
    <name evidence="3" type="ORF">ACCI49_21645</name>
</gene>
<proteinExistence type="predicted"/>
<reference evidence="3 4" key="1">
    <citation type="submission" date="2024-08" db="EMBL/GenBank/DDBJ databases">
        <authorList>
            <person name="Ishaq N."/>
        </authorList>
    </citation>
    <scope>NUCLEOTIDE SEQUENCE [LARGE SCALE GENOMIC DNA]</scope>
    <source>
        <strain evidence="3 4">DSM 18651</strain>
    </source>
</reference>
<dbReference type="PANTHER" id="PTHR37023:SF1">
    <property type="entry name" value="ISSOD25 TRANSPOSASE TNPA_ISSOD25"/>
    <property type="match status" value="1"/>
</dbReference>
<keyword evidence="4" id="KW-1185">Reference proteome</keyword>
<dbReference type="Pfam" id="PF14319">
    <property type="entry name" value="Zn_Tnp_IS91"/>
    <property type="match status" value="1"/>
</dbReference>
<dbReference type="Pfam" id="PF04986">
    <property type="entry name" value="Y2_Tnp"/>
    <property type="match status" value="1"/>
</dbReference>
<comment type="caution">
    <text evidence="3">The sequence shown here is derived from an EMBL/GenBank/DDBJ whole genome shotgun (WGS) entry which is preliminary data.</text>
</comment>
<name>A0ABV4P5H7_9GAMM</name>
<dbReference type="InterPro" id="IPR007069">
    <property type="entry name" value="Transposase_32"/>
</dbReference>
<dbReference type="RefSeq" id="WP_371841313.1">
    <property type="nucleotide sequence ID" value="NZ_JBGMEK010000100.1"/>
</dbReference>
<dbReference type="PANTHER" id="PTHR37023">
    <property type="entry name" value="TRANSPOSASE"/>
    <property type="match status" value="1"/>
</dbReference>
<protein>
    <submittedName>
        <fullName evidence="3">Transposase zinc-binding domain-containing protein</fullName>
    </submittedName>
</protein>
<evidence type="ECO:0000313" key="4">
    <source>
        <dbReference type="Proteomes" id="UP001569428"/>
    </source>
</evidence>
<evidence type="ECO:0000259" key="2">
    <source>
        <dbReference type="Pfam" id="PF14319"/>
    </source>
</evidence>